<evidence type="ECO:0000313" key="2">
    <source>
        <dbReference type="EMBL" id="ORY45339.1"/>
    </source>
</evidence>
<organism evidence="2 3">
    <name type="scientific">Rhizoclosmatium globosum</name>
    <dbReference type="NCBI Taxonomy" id="329046"/>
    <lineage>
        <taxon>Eukaryota</taxon>
        <taxon>Fungi</taxon>
        <taxon>Fungi incertae sedis</taxon>
        <taxon>Chytridiomycota</taxon>
        <taxon>Chytridiomycota incertae sedis</taxon>
        <taxon>Chytridiomycetes</taxon>
        <taxon>Chytridiales</taxon>
        <taxon>Chytriomycetaceae</taxon>
        <taxon>Rhizoclosmatium</taxon>
    </lineage>
</organism>
<sequence length="970" mass="106823">MQTGPAPAPLQQSTTTERTEVDQSVAAECAAVKKKGNQPAMVHNPKVVQVSKEVQYGHRGKINVNANDIEDDVHAIHLAAYPAILSRYNLKLVDKASCLTGTKLVAEQTAKTYNSFYRGVRAFCELIGDHASCAIFDPYLDPKCLAPSCSAATLSLFINMKRGPKGTPLLELDDVTPQKDVLNRPVFCTGEWNNPNNVNGFLSAIVLNHEARGHGSTETFKPECEDCVKEKSENQQVKTGCDSHPQDPRWMNRGNPRTATKVKNAFGNSQKIGENYVENGNSPLLPHELEDIVVYLSSLNDDYMHQIALGLLDTSKLSKRHDELADTQHSSFKFDTSIIKMIEDGSITIDCLTQAVKGKRDKVVKFLQLWNDPSNPKLDAVKHLMCHVYRLNKLGVTSGYLFPSKATWEKLQQPGHGITVIQKSQRMEMEEYNKELRAAFATVTKTDAVSTPLVLASEGSAQSASNSIGFTSRSLAEAAYKPRTAASTSTSSTVNRPISVPTTSKAHPVGTLPSIGSSSSITQIHSANVEVSSVQTLKRKREEEPENICGGDMQEKARIIASHSGKKTYWVLRIINGVPYHINMYDARHEKYDTSMRYIKDLECLARMIACHPQIRKVQVDTRPIRIECTALAKGLVTSSWKGTLSELAVAYVEKTACVDPTAPSSFKNVYEKIMAVSKGDAFKAVLQKLVLKLKDGNATVEDLCRAMEQQKANDIARLQREWEEMYAANETARVALEREAVAAGMEDPMEEDYVSEDELNDSNEEPLIEDATDITVAMESESPPSSDSVAPSFSLQEPLSLASATLVLPRSPKGKQPLVSSTAVNIPVARTTSKAVVSKVSKQPSPKKPETDLDGTDGDYIDRNNKNLSNTDFCNNLLAIDKFLETSGPMTTNARQWKNKNLSPTLQCLRSHCQGDVKEFVRRMLEFQGDVAKKGRIAFTKVGEYCKGNCLIETGAALDENREPDSVVQ</sequence>
<accession>A0A1Y2CE67</accession>
<keyword evidence="3" id="KW-1185">Reference proteome</keyword>
<dbReference type="EMBL" id="MCGO01000020">
    <property type="protein sequence ID" value="ORY45339.1"/>
    <property type="molecule type" value="Genomic_DNA"/>
</dbReference>
<protein>
    <submittedName>
        <fullName evidence="2">Uncharacterized protein</fullName>
    </submittedName>
</protein>
<proteinExistence type="predicted"/>
<dbReference type="Proteomes" id="UP000193642">
    <property type="component" value="Unassembled WGS sequence"/>
</dbReference>
<feature type="region of interest" description="Disordered" evidence="1">
    <location>
        <begin position="834"/>
        <end position="861"/>
    </location>
</feature>
<dbReference type="AlphaFoldDB" id="A0A1Y2CE67"/>
<feature type="compositionally biased region" description="Low complexity" evidence="1">
    <location>
        <begin position="484"/>
        <end position="493"/>
    </location>
</feature>
<name>A0A1Y2CE67_9FUNG</name>
<reference evidence="2 3" key="1">
    <citation type="submission" date="2016-07" db="EMBL/GenBank/DDBJ databases">
        <title>Pervasive Adenine N6-methylation of Active Genes in Fungi.</title>
        <authorList>
            <consortium name="DOE Joint Genome Institute"/>
            <person name="Mondo S.J."/>
            <person name="Dannebaum R.O."/>
            <person name="Kuo R.C."/>
            <person name="Labutti K."/>
            <person name="Haridas S."/>
            <person name="Kuo A."/>
            <person name="Salamov A."/>
            <person name="Ahrendt S.R."/>
            <person name="Lipzen A."/>
            <person name="Sullivan W."/>
            <person name="Andreopoulos W.B."/>
            <person name="Clum A."/>
            <person name="Lindquist E."/>
            <person name="Daum C."/>
            <person name="Ramamoorthy G.K."/>
            <person name="Gryganskyi A."/>
            <person name="Culley D."/>
            <person name="Magnuson J.K."/>
            <person name="James T.Y."/>
            <person name="O'Malley M.A."/>
            <person name="Stajich J.E."/>
            <person name="Spatafora J.W."/>
            <person name="Visel A."/>
            <person name="Grigoriev I.V."/>
        </authorList>
    </citation>
    <scope>NUCLEOTIDE SEQUENCE [LARGE SCALE GENOMIC DNA]</scope>
    <source>
        <strain evidence="2 3">JEL800</strain>
    </source>
</reference>
<feature type="compositionally biased region" description="Polar residues" evidence="1">
    <location>
        <begin position="494"/>
        <end position="505"/>
    </location>
</feature>
<evidence type="ECO:0000256" key="1">
    <source>
        <dbReference type="SAM" id="MobiDB-lite"/>
    </source>
</evidence>
<gene>
    <name evidence="2" type="ORF">BCR33DRAFT_850174</name>
</gene>
<evidence type="ECO:0000313" key="3">
    <source>
        <dbReference type="Proteomes" id="UP000193642"/>
    </source>
</evidence>
<feature type="region of interest" description="Disordered" evidence="1">
    <location>
        <begin position="484"/>
        <end position="518"/>
    </location>
</feature>
<dbReference type="OrthoDB" id="2158984at2759"/>
<comment type="caution">
    <text evidence="2">The sequence shown here is derived from an EMBL/GenBank/DDBJ whole genome shotgun (WGS) entry which is preliminary data.</text>
</comment>
<feature type="compositionally biased region" description="Low complexity" evidence="1">
    <location>
        <begin position="834"/>
        <end position="845"/>
    </location>
</feature>
<feature type="region of interest" description="Disordered" evidence="1">
    <location>
        <begin position="1"/>
        <end position="22"/>
    </location>
</feature>